<name>A0A5A7RH17_STRAF</name>
<evidence type="ECO:0000256" key="1">
    <source>
        <dbReference type="SAM" id="MobiDB-lite"/>
    </source>
</evidence>
<dbReference type="EMBL" id="BKCP01012736">
    <property type="protein sequence ID" value="GER56398.1"/>
    <property type="molecule type" value="Genomic_DNA"/>
</dbReference>
<organism evidence="2 3">
    <name type="scientific">Striga asiatica</name>
    <name type="common">Asiatic witchweed</name>
    <name type="synonym">Buchnera asiatica</name>
    <dbReference type="NCBI Taxonomy" id="4170"/>
    <lineage>
        <taxon>Eukaryota</taxon>
        <taxon>Viridiplantae</taxon>
        <taxon>Streptophyta</taxon>
        <taxon>Embryophyta</taxon>
        <taxon>Tracheophyta</taxon>
        <taxon>Spermatophyta</taxon>
        <taxon>Magnoliopsida</taxon>
        <taxon>eudicotyledons</taxon>
        <taxon>Gunneridae</taxon>
        <taxon>Pentapetalae</taxon>
        <taxon>asterids</taxon>
        <taxon>lamiids</taxon>
        <taxon>Lamiales</taxon>
        <taxon>Orobanchaceae</taxon>
        <taxon>Buchnereae</taxon>
        <taxon>Striga</taxon>
    </lineage>
</organism>
<feature type="region of interest" description="Disordered" evidence="1">
    <location>
        <begin position="1"/>
        <end position="25"/>
    </location>
</feature>
<dbReference type="Proteomes" id="UP000325081">
    <property type="component" value="Unassembled WGS sequence"/>
</dbReference>
<comment type="caution">
    <text evidence="2">The sequence shown here is derived from an EMBL/GenBank/DDBJ whole genome shotgun (WGS) entry which is preliminary data.</text>
</comment>
<proteinExistence type="predicted"/>
<reference evidence="3" key="1">
    <citation type="journal article" date="2019" name="Curr. Biol.">
        <title>Genome Sequence of Striga asiatica Provides Insight into the Evolution of Plant Parasitism.</title>
        <authorList>
            <person name="Yoshida S."/>
            <person name="Kim S."/>
            <person name="Wafula E.K."/>
            <person name="Tanskanen J."/>
            <person name="Kim Y.M."/>
            <person name="Honaas L."/>
            <person name="Yang Z."/>
            <person name="Spallek T."/>
            <person name="Conn C.E."/>
            <person name="Ichihashi Y."/>
            <person name="Cheong K."/>
            <person name="Cui S."/>
            <person name="Der J.P."/>
            <person name="Gundlach H."/>
            <person name="Jiao Y."/>
            <person name="Hori C."/>
            <person name="Ishida J.K."/>
            <person name="Kasahara H."/>
            <person name="Kiba T."/>
            <person name="Kim M.S."/>
            <person name="Koo N."/>
            <person name="Laohavisit A."/>
            <person name="Lee Y.H."/>
            <person name="Lumba S."/>
            <person name="McCourt P."/>
            <person name="Mortimer J.C."/>
            <person name="Mutuku J.M."/>
            <person name="Nomura T."/>
            <person name="Sasaki-Sekimoto Y."/>
            <person name="Seto Y."/>
            <person name="Wang Y."/>
            <person name="Wakatake T."/>
            <person name="Sakakibara H."/>
            <person name="Demura T."/>
            <person name="Yamaguchi S."/>
            <person name="Yoneyama K."/>
            <person name="Manabe R.I."/>
            <person name="Nelson D.C."/>
            <person name="Schulman A.H."/>
            <person name="Timko M.P."/>
            <person name="dePamphilis C.W."/>
            <person name="Choi D."/>
            <person name="Shirasu K."/>
        </authorList>
    </citation>
    <scope>NUCLEOTIDE SEQUENCE [LARGE SCALE GENOMIC DNA]</scope>
    <source>
        <strain evidence="3">cv. UVA1</strain>
    </source>
</reference>
<dbReference type="GO" id="GO:0016874">
    <property type="term" value="F:ligase activity"/>
    <property type="evidence" value="ECO:0007669"/>
    <property type="project" value="UniProtKB-KW"/>
</dbReference>
<accession>A0A5A7RH17</accession>
<gene>
    <name evidence="2" type="ORF">STAS_34123</name>
</gene>
<keyword evidence="2" id="KW-0436">Ligase</keyword>
<sequence length="122" mass="13675">MPLSQLGEHDPVINFEKGSSSKEAHMQSKQIVSVEKTMVDKSDNQQIICFGKPDHFDLVMEETVPELQLVSQPTEIFQVDSKAISAKPRGWKRTKVKEGRLTRQQTQTEGAIQPEPLKGADT</sequence>
<evidence type="ECO:0000313" key="2">
    <source>
        <dbReference type="EMBL" id="GER56398.1"/>
    </source>
</evidence>
<evidence type="ECO:0000313" key="3">
    <source>
        <dbReference type="Proteomes" id="UP000325081"/>
    </source>
</evidence>
<feature type="region of interest" description="Disordered" evidence="1">
    <location>
        <begin position="88"/>
        <end position="122"/>
    </location>
</feature>
<keyword evidence="3" id="KW-1185">Reference proteome</keyword>
<dbReference type="AlphaFoldDB" id="A0A5A7RH17"/>
<protein>
    <submittedName>
        <fullName evidence="2">Formate--tetrahydrofolate ligase</fullName>
    </submittedName>
</protein>